<evidence type="ECO:0000313" key="1">
    <source>
        <dbReference type="EMBL" id="CAL1379679.1"/>
    </source>
</evidence>
<keyword evidence="2" id="KW-1185">Reference proteome</keyword>
<protein>
    <submittedName>
        <fullName evidence="1">Uncharacterized protein</fullName>
    </submittedName>
</protein>
<organism evidence="1 2">
    <name type="scientific">Linum trigynum</name>
    <dbReference type="NCBI Taxonomy" id="586398"/>
    <lineage>
        <taxon>Eukaryota</taxon>
        <taxon>Viridiplantae</taxon>
        <taxon>Streptophyta</taxon>
        <taxon>Embryophyta</taxon>
        <taxon>Tracheophyta</taxon>
        <taxon>Spermatophyta</taxon>
        <taxon>Magnoliopsida</taxon>
        <taxon>eudicotyledons</taxon>
        <taxon>Gunneridae</taxon>
        <taxon>Pentapetalae</taxon>
        <taxon>rosids</taxon>
        <taxon>fabids</taxon>
        <taxon>Malpighiales</taxon>
        <taxon>Linaceae</taxon>
        <taxon>Linum</taxon>
    </lineage>
</organism>
<dbReference type="AlphaFoldDB" id="A0AAV2E1N2"/>
<name>A0AAV2E1N2_9ROSI</name>
<gene>
    <name evidence="1" type="ORF">LTRI10_LOCUS21183</name>
</gene>
<dbReference type="EMBL" id="OZ034816">
    <property type="protein sequence ID" value="CAL1379679.1"/>
    <property type="molecule type" value="Genomic_DNA"/>
</dbReference>
<accession>A0AAV2E1N2</accession>
<reference evidence="1 2" key="1">
    <citation type="submission" date="2024-04" db="EMBL/GenBank/DDBJ databases">
        <authorList>
            <person name="Fracassetti M."/>
        </authorList>
    </citation>
    <scope>NUCLEOTIDE SEQUENCE [LARGE SCALE GENOMIC DNA]</scope>
</reference>
<sequence>MEQGQRLVETMKQELTTIKVILHGQAGLEEPWDTKLARLEALLGINAPEMSKIKTRRSMKKSHLWKVYFLILVVNSMRISMMRRRR</sequence>
<evidence type="ECO:0000313" key="2">
    <source>
        <dbReference type="Proteomes" id="UP001497516"/>
    </source>
</evidence>
<dbReference type="Proteomes" id="UP001497516">
    <property type="component" value="Chromosome 3"/>
</dbReference>
<proteinExistence type="predicted"/>